<evidence type="ECO:0000256" key="7">
    <source>
        <dbReference type="ARBA" id="ARBA00023224"/>
    </source>
</evidence>
<dbReference type="InterPro" id="IPR000014">
    <property type="entry name" value="PAS"/>
</dbReference>
<keyword evidence="7 8" id="KW-0807">Transducer</keyword>
<dbReference type="SUPFAM" id="SSF55785">
    <property type="entry name" value="PYP-like sensor domain (PAS domain)"/>
    <property type="match status" value="1"/>
</dbReference>
<reference evidence="12" key="1">
    <citation type="journal article" date="2020" name="Microorganisms">
        <title>Reliable Identification of Environmental Pseudomonas Isolates Using the rpoD Gene.</title>
        <authorList>
            <consortium name="The Broad Institute Genome Sequencing Platform"/>
            <person name="Girard L."/>
            <person name="Lood C."/>
            <person name="Rokni-Zadeh H."/>
            <person name="van Noort V."/>
            <person name="Lavigne R."/>
            <person name="De Mot R."/>
        </authorList>
    </citation>
    <scope>NUCLEOTIDE SEQUENCE [LARGE SCALE GENOMIC DNA]</scope>
    <source>
        <strain evidence="12">SWRI145</strain>
    </source>
</reference>
<evidence type="ECO:0000256" key="3">
    <source>
        <dbReference type="ARBA" id="ARBA00022481"/>
    </source>
</evidence>
<name>A0A8H9YV25_9PSED</name>
<gene>
    <name evidence="13" type="ORF">HU722_0014860</name>
    <name evidence="12" type="ORF">HU722_27205</name>
</gene>
<evidence type="ECO:0000256" key="1">
    <source>
        <dbReference type="ARBA" id="ARBA00004236"/>
    </source>
</evidence>
<dbReference type="GO" id="GO:0005886">
    <property type="term" value="C:plasma membrane"/>
    <property type="evidence" value="ECO:0007669"/>
    <property type="project" value="UniProtKB-SubCell"/>
</dbReference>
<keyword evidence="4" id="KW-0812">Transmembrane</keyword>
<evidence type="ECO:0000313" key="12">
    <source>
        <dbReference type="EMBL" id="MBC3295222.1"/>
    </source>
</evidence>
<dbReference type="PANTHER" id="PTHR32089:SF112">
    <property type="entry name" value="LYSOZYME-LIKE PROTEIN-RELATED"/>
    <property type="match status" value="1"/>
</dbReference>
<keyword evidence="5" id="KW-1133">Transmembrane helix</keyword>
<keyword evidence="14" id="KW-1185">Reference proteome</keyword>
<dbReference type="PANTHER" id="PTHR32089">
    <property type="entry name" value="METHYL-ACCEPTING CHEMOTAXIS PROTEIN MCPB"/>
    <property type="match status" value="1"/>
</dbReference>
<comment type="subcellular location">
    <subcellularLocation>
        <location evidence="1">Cell membrane</location>
    </subcellularLocation>
</comment>
<feature type="domain" description="Methyl-accepting transducer" evidence="10">
    <location>
        <begin position="247"/>
        <end position="483"/>
    </location>
</feature>
<dbReference type="PROSITE" id="PS50112">
    <property type="entry name" value="PAS"/>
    <property type="match status" value="1"/>
</dbReference>
<dbReference type="SUPFAM" id="SSF58104">
    <property type="entry name" value="Methyl-accepting chemotaxis protein (MCP) signaling domain"/>
    <property type="match status" value="1"/>
</dbReference>
<evidence type="ECO:0000256" key="5">
    <source>
        <dbReference type="ARBA" id="ARBA00022989"/>
    </source>
</evidence>
<feature type="coiled-coil region" evidence="9">
    <location>
        <begin position="259"/>
        <end position="286"/>
    </location>
</feature>
<dbReference type="Pfam" id="PF00015">
    <property type="entry name" value="MCPsignal"/>
    <property type="match status" value="1"/>
</dbReference>
<evidence type="ECO:0000256" key="8">
    <source>
        <dbReference type="PROSITE-ProRule" id="PRU00284"/>
    </source>
</evidence>
<evidence type="ECO:0000313" key="13">
    <source>
        <dbReference type="EMBL" id="QXH81321.1"/>
    </source>
</evidence>
<dbReference type="Pfam" id="PF13426">
    <property type="entry name" value="PAS_9"/>
    <property type="match status" value="1"/>
</dbReference>
<keyword evidence="9" id="KW-0175">Coiled coil</keyword>
<dbReference type="AlphaFoldDB" id="A0A8H9YV25"/>
<evidence type="ECO:0000256" key="9">
    <source>
        <dbReference type="SAM" id="Coils"/>
    </source>
</evidence>
<keyword evidence="6" id="KW-0472">Membrane</keyword>
<reference evidence="13" key="2">
    <citation type="submission" date="2021-06" db="EMBL/GenBank/DDBJ databases">
        <title>Updating the genus Pseudomonas: Description of 43 new species and partition of the Pseudomonas putida group.</title>
        <authorList>
            <person name="Girard L."/>
            <person name="Lood C."/>
            <person name="Vandamme P."/>
            <person name="Rokni-Zadeh H."/>
            <person name="van Noort V."/>
            <person name="Hofte M."/>
            <person name="Lavigne R."/>
            <person name="De Mot R."/>
        </authorList>
    </citation>
    <scope>NUCLEOTIDE SEQUENCE</scope>
    <source>
        <strain evidence="13">SWRI145</strain>
    </source>
</reference>
<feature type="domain" description="PAS" evidence="11">
    <location>
        <begin position="23"/>
        <end position="61"/>
    </location>
</feature>
<evidence type="ECO:0000259" key="10">
    <source>
        <dbReference type="PROSITE" id="PS50111"/>
    </source>
</evidence>
<evidence type="ECO:0000256" key="6">
    <source>
        <dbReference type="ARBA" id="ARBA00023136"/>
    </source>
</evidence>
<evidence type="ECO:0000313" key="14">
    <source>
        <dbReference type="Proteomes" id="UP000615613"/>
    </source>
</evidence>
<dbReference type="Proteomes" id="UP000615613">
    <property type="component" value="Chromosome"/>
</dbReference>
<dbReference type="InterPro" id="IPR004089">
    <property type="entry name" value="MCPsignal_dom"/>
</dbReference>
<accession>A0A8H9YV25</accession>
<protein>
    <submittedName>
        <fullName evidence="12">PAS domain-containing protein</fullName>
    </submittedName>
</protein>
<evidence type="ECO:0000256" key="2">
    <source>
        <dbReference type="ARBA" id="ARBA00022475"/>
    </source>
</evidence>
<keyword evidence="3" id="KW-0488">Methylation</keyword>
<dbReference type="CDD" id="cd00130">
    <property type="entry name" value="PAS"/>
    <property type="match status" value="1"/>
</dbReference>
<dbReference type="EMBL" id="JABWQF010000019">
    <property type="protein sequence ID" value="MBC3295222.1"/>
    <property type="molecule type" value="Genomic_DNA"/>
</dbReference>
<dbReference type="KEGG" id="ptrt:HU722_0014860"/>
<dbReference type="EMBL" id="CP077084">
    <property type="protein sequence ID" value="QXH81321.1"/>
    <property type="molecule type" value="Genomic_DNA"/>
</dbReference>
<evidence type="ECO:0000256" key="4">
    <source>
        <dbReference type="ARBA" id="ARBA00022692"/>
    </source>
</evidence>
<dbReference type="Gene3D" id="3.30.450.20">
    <property type="entry name" value="PAS domain"/>
    <property type="match status" value="1"/>
</dbReference>
<organism evidence="12">
    <name type="scientific">Pseudomonas tritici</name>
    <dbReference type="NCBI Taxonomy" id="2745518"/>
    <lineage>
        <taxon>Bacteria</taxon>
        <taxon>Pseudomonadati</taxon>
        <taxon>Pseudomonadota</taxon>
        <taxon>Gammaproteobacteria</taxon>
        <taxon>Pseudomonadales</taxon>
        <taxon>Pseudomonadaceae</taxon>
        <taxon>Pseudomonas</taxon>
    </lineage>
</organism>
<proteinExistence type="predicted"/>
<dbReference type="NCBIfam" id="TIGR00229">
    <property type="entry name" value="sensory_box"/>
    <property type="match status" value="1"/>
</dbReference>
<keyword evidence="2" id="KW-1003">Cell membrane</keyword>
<dbReference type="PROSITE" id="PS50111">
    <property type="entry name" value="CHEMOTAXIS_TRANSDUC_2"/>
    <property type="match status" value="1"/>
</dbReference>
<sequence>MLDVKRSAPEPISVMGMLPFSRINLQGEIIECNDEYFALCGYPREEVMGKSQQLIFDQSMPAALMEQGYKQLRGGKPFCLPIMGRSKDGQTFWCEAYFMPLVRAGNVFAFGAIYHHLDPVVQRRAERAYRNFGSGGTGARGTHLSALVSYLPVIALGLSTGLAMSLKALDPTWGGVLLTGVAWAAASEWVRSSSAAPTVSTRLDELAPAPMLAEVYMHGSHHVAVIEAALHQLGLRMRTLAGRAQITAKVLLGYASDSVGITQAQVARLERQMVETEESASAMRQMTLTIQELSKGLQGAAGAASAADQLAADGESAAMLSKSSTDVLATCVRDIGDEVSALAEAVESISGITDAIHGIAEQTNLLALNAAIEAARAGDSGRGFAVVADEVRALASRTRDATGQIQESITSLREGGRTAIRAVEKGADATSRASNDVDAVRAVLQSIARQINHISMTSTQMAAAVEEQSVVAEDINHKITHIAGLASESTAQAKVSDEICGKISQLANAQMELAMLFRG</sequence>
<dbReference type="GO" id="GO:0007165">
    <property type="term" value="P:signal transduction"/>
    <property type="evidence" value="ECO:0007669"/>
    <property type="project" value="UniProtKB-KW"/>
</dbReference>
<dbReference type="InterPro" id="IPR035965">
    <property type="entry name" value="PAS-like_dom_sf"/>
</dbReference>
<dbReference type="Gene3D" id="1.10.287.950">
    <property type="entry name" value="Methyl-accepting chemotaxis protein"/>
    <property type="match status" value="1"/>
</dbReference>
<dbReference type="SMART" id="SM00283">
    <property type="entry name" value="MA"/>
    <property type="match status" value="1"/>
</dbReference>
<dbReference type="GO" id="GO:0006935">
    <property type="term" value="P:chemotaxis"/>
    <property type="evidence" value="ECO:0007669"/>
    <property type="project" value="UniProtKB-ARBA"/>
</dbReference>
<evidence type="ECO:0000259" key="11">
    <source>
        <dbReference type="PROSITE" id="PS50112"/>
    </source>
</evidence>